<reference evidence="3" key="1">
    <citation type="submission" date="2022-11" db="UniProtKB">
        <authorList>
            <consortium name="WormBaseParasite"/>
        </authorList>
    </citation>
    <scope>IDENTIFICATION</scope>
</reference>
<dbReference type="Proteomes" id="UP000887565">
    <property type="component" value="Unplaced"/>
</dbReference>
<evidence type="ECO:0000313" key="2">
    <source>
        <dbReference type="Proteomes" id="UP000887565"/>
    </source>
</evidence>
<keyword evidence="2" id="KW-1185">Reference proteome</keyword>
<organism evidence="2 3">
    <name type="scientific">Romanomermis culicivorax</name>
    <name type="common">Nematode worm</name>
    <dbReference type="NCBI Taxonomy" id="13658"/>
    <lineage>
        <taxon>Eukaryota</taxon>
        <taxon>Metazoa</taxon>
        <taxon>Ecdysozoa</taxon>
        <taxon>Nematoda</taxon>
        <taxon>Enoplea</taxon>
        <taxon>Dorylaimia</taxon>
        <taxon>Mermithida</taxon>
        <taxon>Mermithoidea</taxon>
        <taxon>Mermithidae</taxon>
        <taxon>Romanomermis</taxon>
    </lineage>
</organism>
<evidence type="ECO:0000256" key="1">
    <source>
        <dbReference type="SAM" id="Coils"/>
    </source>
</evidence>
<keyword evidence="1" id="KW-0175">Coiled coil</keyword>
<accession>A0A915JXP6</accession>
<proteinExistence type="predicted"/>
<evidence type="ECO:0000313" key="3">
    <source>
        <dbReference type="WBParaSite" id="nRc.2.0.1.t31221-RA"/>
    </source>
</evidence>
<feature type="coiled-coil region" evidence="1">
    <location>
        <begin position="23"/>
        <end position="50"/>
    </location>
</feature>
<protein>
    <submittedName>
        <fullName evidence="3">Uncharacterized protein</fullName>
    </submittedName>
</protein>
<name>A0A915JXP6_ROMCU</name>
<dbReference type="AlphaFoldDB" id="A0A915JXP6"/>
<sequence length="103" mass="11744">MGCRNDKFCGDATNALGKIVTIATQQRKLLDEFKTEIEAMRAQKEELSKLNIPQIENIARPRSSYAQSLKSTKLKNAISDRKNQFSFRGIIDDNDDLNPDKKR</sequence>
<dbReference type="WBParaSite" id="nRc.2.0.1.t31221-RA">
    <property type="protein sequence ID" value="nRc.2.0.1.t31221-RA"/>
    <property type="gene ID" value="nRc.2.0.1.g31221"/>
</dbReference>